<dbReference type="OrthoDB" id="9802958at2"/>
<evidence type="ECO:0000256" key="1">
    <source>
        <dbReference type="ARBA" id="ARBA00022670"/>
    </source>
</evidence>
<keyword evidence="1" id="KW-0645">Protease</keyword>
<evidence type="ECO:0000313" key="8">
    <source>
        <dbReference type="Proteomes" id="UP000295636"/>
    </source>
</evidence>
<dbReference type="Gene3D" id="3.40.140.10">
    <property type="entry name" value="Cytidine Deaminase, domain 2"/>
    <property type="match status" value="1"/>
</dbReference>
<reference evidence="7 8" key="1">
    <citation type="submission" date="2019-03" db="EMBL/GenBank/DDBJ databases">
        <title>This is whole genome sequence of Paenibacillus sp MS74 strain.</title>
        <authorList>
            <person name="Trinh H.N."/>
        </authorList>
    </citation>
    <scope>NUCLEOTIDE SEQUENCE [LARGE SCALE GENOMIC DNA]</scope>
    <source>
        <strain evidence="7 8">MS74</strain>
    </source>
</reference>
<dbReference type="Pfam" id="PF14464">
    <property type="entry name" value="Prok-JAB"/>
    <property type="match status" value="1"/>
</dbReference>
<keyword evidence="2" id="KW-0479">Metal-binding</keyword>
<dbReference type="GO" id="GO:0008235">
    <property type="term" value="F:metalloexopeptidase activity"/>
    <property type="evidence" value="ECO:0007669"/>
    <property type="project" value="TreeGrafter"/>
</dbReference>
<dbReference type="InterPro" id="IPR051929">
    <property type="entry name" value="VirAsm_ModProt"/>
</dbReference>
<evidence type="ECO:0000256" key="3">
    <source>
        <dbReference type="ARBA" id="ARBA00022801"/>
    </source>
</evidence>
<keyword evidence="8" id="KW-1185">Reference proteome</keyword>
<gene>
    <name evidence="7" type="ORF">E1757_19260</name>
</gene>
<dbReference type="RefSeq" id="WP_133231061.1">
    <property type="nucleotide sequence ID" value="NZ_SMRT01000009.1"/>
</dbReference>
<dbReference type="GO" id="GO:0008270">
    <property type="term" value="F:zinc ion binding"/>
    <property type="evidence" value="ECO:0007669"/>
    <property type="project" value="TreeGrafter"/>
</dbReference>
<accession>A0A4R5KLT4</accession>
<keyword evidence="5" id="KW-0482">Metalloprotease</keyword>
<feature type="domain" description="MPN" evidence="6">
    <location>
        <begin position="6"/>
        <end position="137"/>
    </location>
</feature>
<dbReference type="SUPFAM" id="SSF102712">
    <property type="entry name" value="JAB1/MPN domain"/>
    <property type="match status" value="1"/>
</dbReference>
<dbReference type="EMBL" id="SMRT01000009">
    <property type="protein sequence ID" value="TDF95865.1"/>
    <property type="molecule type" value="Genomic_DNA"/>
</dbReference>
<evidence type="ECO:0000256" key="5">
    <source>
        <dbReference type="ARBA" id="ARBA00023049"/>
    </source>
</evidence>
<keyword evidence="4" id="KW-0862">Zinc</keyword>
<dbReference type="AlphaFoldDB" id="A0A4R5KLT4"/>
<evidence type="ECO:0000256" key="2">
    <source>
        <dbReference type="ARBA" id="ARBA00022723"/>
    </source>
</evidence>
<dbReference type="InterPro" id="IPR037518">
    <property type="entry name" value="MPN"/>
</dbReference>
<keyword evidence="3" id="KW-0378">Hydrolase</keyword>
<dbReference type="GO" id="GO:0006508">
    <property type="term" value="P:proteolysis"/>
    <property type="evidence" value="ECO:0007669"/>
    <property type="project" value="UniProtKB-KW"/>
</dbReference>
<dbReference type="PANTHER" id="PTHR34858:SF1">
    <property type="entry name" value="CYSO-CYSTEINE PEPTIDASE"/>
    <property type="match status" value="1"/>
</dbReference>
<protein>
    <recommendedName>
        <fullName evidence="6">MPN domain-containing protein</fullName>
    </recommendedName>
</protein>
<evidence type="ECO:0000256" key="4">
    <source>
        <dbReference type="ARBA" id="ARBA00022833"/>
    </source>
</evidence>
<dbReference type="PANTHER" id="PTHR34858">
    <property type="entry name" value="CYSO-CYSTEINE PEPTIDASE"/>
    <property type="match status" value="1"/>
</dbReference>
<comment type="caution">
    <text evidence="7">The sequence shown here is derived from an EMBL/GenBank/DDBJ whole genome shotgun (WGS) entry which is preliminary data.</text>
</comment>
<sequence length="165" mass="18045">MTITNAVLPASLRVSILHYCMEKKPHEACGFLLGRIDGATLSVTRFLPVPNIAARPERQFSMDPAVLIPIVTNPSSLYDPVVGLLHSHPSASSAPSVEDLQTAWRSMPSHWIVGLQDEEHCEIGVYCYHHFNHDPNRPGSISGDASSFTAIALSVVEDHDINCHP</sequence>
<dbReference type="PROSITE" id="PS50249">
    <property type="entry name" value="MPN"/>
    <property type="match status" value="1"/>
</dbReference>
<evidence type="ECO:0000259" key="6">
    <source>
        <dbReference type="PROSITE" id="PS50249"/>
    </source>
</evidence>
<proteinExistence type="predicted"/>
<dbReference type="InterPro" id="IPR028090">
    <property type="entry name" value="JAB_dom_prok"/>
</dbReference>
<organism evidence="7 8">
    <name type="scientific">Paenibacillus piri</name>
    <dbReference type="NCBI Taxonomy" id="2547395"/>
    <lineage>
        <taxon>Bacteria</taxon>
        <taxon>Bacillati</taxon>
        <taxon>Bacillota</taxon>
        <taxon>Bacilli</taxon>
        <taxon>Bacillales</taxon>
        <taxon>Paenibacillaceae</taxon>
        <taxon>Paenibacillus</taxon>
    </lineage>
</organism>
<dbReference type="Proteomes" id="UP000295636">
    <property type="component" value="Unassembled WGS sequence"/>
</dbReference>
<name>A0A4R5KLT4_9BACL</name>
<evidence type="ECO:0000313" key="7">
    <source>
        <dbReference type="EMBL" id="TDF95865.1"/>
    </source>
</evidence>